<name>A0A178IKY3_9BACT</name>
<keyword evidence="3" id="KW-1185">Reference proteome</keyword>
<dbReference type="Pfam" id="PF02371">
    <property type="entry name" value="Transposase_20"/>
    <property type="match status" value="1"/>
</dbReference>
<feature type="domain" description="Transposase IS116/IS110/IS902 C-terminal" evidence="1">
    <location>
        <begin position="83"/>
        <end position="129"/>
    </location>
</feature>
<dbReference type="RefSeq" id="WP_068770373.1">
    <property type="nucleotide sequence ID" value="NZ_CP109796.1"/>
</dbReference>
<organism evidence="2 3">
    <name type="scientific">Termitidicoccus mucosus</name>
    <dbReference type="NCBI Taxonomy" id="1184151"/>
    <lineage>
        <taxon>Bacteria</taxon>
        <taxon>Pseudomonadati</taxon>
        <taxon>Verrucomicrobiota</taxon>
        <taxon>Opitutia</taxon>
        <taxon>Opitutales</taxon>
        <taxon>Opitutaceae</taxon>
        <taxon>Termitidicoccus</taxon>
    </lineage>
</organism>
<evidence type="ECO:0000259" key="1">
    <source>
        <dbReference type="Pfam" id="PF02371"/>
    </source>
</evidence>
<dbReference type="GO" id="GO:0004803">
    <property type="term" value="F:transposase activity"/>
    <property type="evidence" value="ECO:0007669"/>
    <property type="project" value="InterPro"/>
</dbReference>
<comment type="caution">
    <text evidence="2">The sequence shown here is derived from an EMBL/GenBank/DDBJ whole genome shotgun (WGS) entry which is preliminary data.</text>
</comment>
<evidence type="ECO:0000313" key="2">
    <source>
        <dbReference type="EMBL" id="OAM89915.1"/>
    </source>
</evidence>
<dbReference type="Proteomes" id="UP000078486">
    <property type="component" value="Unassembled WGS sequence"/>
</dbReference>
<protein>
    <recommendedName>
        <fullName evidence="1">Transposase IS116/IS110/IS902 C-terminal domain-containing protein</fullName>
    </recommendedName>
</protein>
<dbReference type="STRING" id="1184151.AW736_11410"/>
<evidence type="ECO:0000313" key="3">
    <source>
        <dbReference type="Proteomes" id="UP000078486"/>
    </source>
</evidence>
<dbReference type="GO" id="GO:0006313">
    <property type="term" value="P:DNA transposition"/>
    <property type="evidence" value="ECO:0007669"/>
    <property type="project" value="InterPro"/>
</dbReference>
<reference evidence="2 3" key="1">
    <citation type="submission" date="2016-01" db="EMBL/GenBank/DDBJ databases">
        <title>High potential of lignocellulose degradation of a new Verrucomicrobia species.</title>
        <authorList>
            <person name="Wang Y."/>
            <person name="Shi Y."/>
            <person name="Qiu Z."/>
            <person name="Liu S."/>
            <person name="Yang H."/>
        </authorList>
    </citation>
    <scope>NUCLEOTIDE SEQUENCE [LARGE SCALE GENOMIC DNA]</scope>
    <source>
        <strain evidence="2 3">TSB47</strain>
    </source>
</reference>
<dbReference type="GO" id="GO:0003677">
    <property type="term" value="F:DNA binding"/>
    <property type="evidence" value="ECO:0007669"/>
    <property type="project" value="InterPro"/>
</dbReference>
<gene>
    <name evidence="2" type="ORF">AW736_11410</name>
</gene>
<dbReference type="InterPro" id="IPR003346">
    <property type="entry name" value="Transposase_20"/>
</dbReference>
<proteinExistence type="predicted"/>
<accession>A0A178IKY3</accession>
<dbReference type="EMBL" id="LRRQ01000076">
    <property type="protein sequence ID" value="OAM89915.1"/>
    <property type="molecule type" value="Genomic_DNA"/>
</dbReference>
<sequence>MQKAGATRLREFYRRHNVRSAECIEQRVALLARARPLCTDRALLSPAALELARLVDLLETGARHITAYDQAIAEAFAVHPKATLFATLPGAGPVLAPRLLTLFGERLERYPDAASLQKYAGVAPVCERSQGRV</sequence>
<dbReference type="AlphaFoldDB" id="A0A178IKY3"/>